<evidence type="ECO:0000256" key="2">
    <source>
        <dbReference type="SAM" id="SignalP"/>
    </source>
</evidence>
<evidence type="ECO:0008006" key="5">
    <source>
        <dbReference type="Google" id="ProtNLM"/>
    </source>
</evidence>
<name>A0ABN0USY9_9ACTN</name>
<dbReference type="EMBL" id="BAAAGX010000020">
    <property type="protein sequence ID" value="GAA0260577.1"/>
    <property type="molecule type" value="Genomic_DNA"/>
</dbReference>
<feature type="compositionally biased region" description="Low complexity" evidence="1">
    <location>
        <begin position="18"/>
        <end position="38"/>
    </location>
</feature>
<protein>
    <recommendedName>
        <fullName evidence="5">Lipoprotein</fullName>
    </recommendedName>
</protein>
<feature type="signal peptide" evidence="2">
    <location>
        <begin position="1"/>
        <end position="22"/>
    </location>
</feature>
<feature type="region of interest" description="Disordered" evidence="1">
    <location>
        <begin position="18"/>
        <end position="40"/>
    </location>
</feature>
<dbReference type="RefSeq" id="WP_344651584.1">
    <property type="nucleotide sequence ID" value="NZ_BAAAGX010000020.1"/>
</dbReference>
<keyword evidence="4" id="KW-1185">Reference proteome</keyword>
<evidence type="ECO:0000313" key="3">
    <source>
        <dbReference type="EMBL" id="GAA0260577.1"/>
    </source>
</evidence>
<accession>A0ABN0USY9</accession>
<evidence type="ECO:0000313" key="4">
    <source>
        <dbReference type="Proteomes" id="UP001500967"/>
    </source>
</evidence>
<feature type="chain" id="PRO_5046686637" description="Lipoprotein" evidence="2">
    <location>
        <begin position="23"/>
        <end position="132"/>
    </location>
</feature>
<organism evidence="3 4">
    <name type="scientific">Cryptosporangium japonicum</name>
    <dbReference type="NCBI Taxonomy" id="80872"/>
    <lineage>
        <taxon>Bacteria</taxon>
        <taxon>Bacillati</taxon>
        <taxon>Actinomycetota</taxon>
        <taxon>Actinomycetes</taxon>
        <taxon>Cryptosporangiales</taxon>
        <taxon>Cryptosporangiaceae</taxon>
        <taxon>Cryptosporangium</taxon>
    </lineage>
</organism>
<gene>
    <name evidence="3" type="ORF">GCM10009539_52570</name>
</gene>
<dbReference type="PROSITE" id="PS51257">
    <property type="entry name" value="PROKAR_LIPOPROTEIN"/>
    <property type="match status" value="1"/>
</dbReference>
<reference evidence="3 4" key="1">
    <citation type="journal article" date="2019" name="Int. J. Syst. Evol. Microbiol.">
        <title>The Global Catalogue of Microorganisms (GCM) 10K type strain sequencing project: providing services to taxonomists for standard genome sequencing and annotation.</title>
        <authorList>
            <consortium name="The Broad Institute Genomics Platform"/>
            <consortium name="The Broad Institute Genome Sequencing Center for Infectious Disease"/>
            <person name="Wu L."/>
            <person name="Ma J."/>
        </authorList>
    </citation>
    <scope>NUCLEOTIDE SEQUENCE [LARGE SCALE GENOMIC DNA]</scope>
    <source>
        <strain evidence="3 4">JCM 10425</strain>
    </source>
</reference>
<comment type="caution">
    <text evidence="3">The sequence shown here is derived from an EMBL/GenBank/DDBJ whole genome shotgun (WGS) entry which is preliminary data.</text>
</comment>
<sequence>MRICVLLTVLVVAACSSSPSESPEPSSAAQQQVSAAASPTGTRYGARFTLCARGSYASYAVFRDKSRSQTVPPGQCTTKAFALEDGPHRAHLYGIDADLDRAFLIGTDWFGSDYDANLQTTGTPANPDWSEF</sequence>
<keyword evidence="2" id="KW-0732">Signal</keyword>
<evidence type="ECO:0000256" key="1">
    <source>
        <dbReference type="SAM" id="MobiDB-lite"/>
    </source>
</evidence>
<proteinExistence type="predicted"/>
<dbReference type="Proteomes" id="UP001500967">
    <property type="component" value="Unassembled WGS sequence"/>
</dbReference>